<feature type="domain" description="Fumarylacetoacetase-like C-terminal" evidence="2">
    <location>
        <begin position="1"/>
        <end position="64"/>
    </location>
</feature>
<protein>
    <recommendedName>
        <fullName evidence="2">Fumarylacetoacetase-like C-terminal domain-containing protein</fullName>
    </recommendedName>
</protein>
<evidence type="ECO:0000259" key="2">
    <source>
        <dbReference type="Pfam" id="PF01557"/>
    </source>
</evidence>
<dbReference type="InterPro" id="IPR011234">
    <property type="entry name" value="Fumarylacetoacetase-like_C"/>
</dbReference>
<dbReference type="InterPro" id="IPR036663">
    <property type="entry name" value="Fumarylacetoacetase_C_sf"/>
</dbReference>
<dbReference type="AlphaFoldDB" id="A0A645CI87"/>
<dbReference type="SUPFAM" id="SSF56529">
    <property type="entry name" value="FAH"/>
    <property type="match status" value="1"/>
</dbReference>
<accession>A0A645CI87</accession>
<dbReference type="GO" id="GO:0046872">
    <property type="term" value="F:metal ion binding"/>
    <property type="evidence" value="ECO:0007669"/>
    <property type="project" value="UniProtKB-KW"/>
</dbReference>
<sequence>MIFDCSTIVSYISQYMTLKPGDVIFTGTPSGVILGYKEQEQQWLKAGDEIVVTIENIGSLRNVLK</sequence>
<reference evidence="3" key="1">
    <citation type="submission" date="2019-08" db="EMBL/GenBank/DDBJ databases">
        <authorList>
            <person name="Kucharzyk K."/>
            <person name="Murdoch R.W."/>
            <person name="Higgins S."/>
            <person name="Loffler F."/>
        </authorList>
    </citation>
    <scope>NUCLEOTIDE SEQUENCE</scope>
</reference>
<keyword evidence="1" id="KW-0479">Metal-binding</keyword>
<dbReference type="Gene3D" id="3.90.850.10">
    <property type="entry name" value="Fumarylacetoacetase-like, C-terminal domain"/>
    <property type="match status" value="1"/>
</dbReference>
<organism evidence="3">
    <name type="scientific">bioreactor metagenome</name>
    <dbReference type="NCBI Taxonomy" id="1076179"/>
    <lineage>
        <taxon>unclassified sequences</taxon>
        <taxon>metagenomes</taxon>
        <taxon>ecological metagenomes</taxon>
    </lineage>
</organism>
<dbReference type="PANTHER" id="PTHR11820">
    <property type="entry name" value="ACYLPYRUVASE"/>
    <property type="match status" value="1"/>
</dbReference>
<evidence type="ECO:0000313" key="3">
    <source>
        <dbReference type="EMBL" id="MPM76661.1"/>
    </source>
</evidence>
<dbReference type="Pfam" id="PF01557">
    <property type="entry name" value="FAA_hydrolase"/>
    <property type="match status" value="1"/>
</dbReference>
<dbReference type="EMBL" id="VSSQ01027418">
    <property type="protein sequence ID" value="MPM76661.1"/>
    <property type="molecule type" value="Genomic_DNA"/>
</dbReference>
<evidence type="ECO:0000256" key="1">
    <source>
        <dbReference type="ARBA" id="ARBA00022723"/>
    </source>
</evidence>
<name>A0A645CI87_9ZZZZ</name>
<comment type="caution">
    <text evidence="3">The sequence shown here is derived from an EMBL/GenBank/DDBJ whole genome shotgun (WGS) entry which is preliminary data.</text>
</comment>
<gene>
    <name evidence="3" type="ORF">SDC9_123660</name>
</gene>
<proteinExistence type="predicted"/>
<dbReference type="GO" id="GO:0003824">
    <property type="term" value="F:catalytic activity"/>
    <property type="evidence" value="ECO:0007669"/>
    <property type="project" value="InterPro"/>
</dbReference>